<dbReference type="STRING" id="1121884.SAMN02745131_00825"/>
<dbReference type="PANTHER" id="PTHR40037">
    <property type="entry name" value="PHOSPHOESTERASE YJCG-RELATED"/>
    <property type="match status" value="1"/>
</dbReference>
<dbReference type="Proteomes" id="UP000184048">
    <property type="component" value="Unassembled WGS sequence"/>
</dbReference>
<dbReference type="GO" id="GO:0016874">
    <property type="term" value="F:ligase activity"/>
    <property type="evidence" value="ECO:0007669"/>
    <property type="project" value="UniProtKB-KW"/>
</dbReference>
<name>A0A1M4VE55_9BACT</name>
<reference evidence="1 2" key="1">
    <citation type="submission" date="2016-11" db="EMBL/GenBank/DDBJ databases">
        <authorList>
            <person name="Jaros S."/>
            <person name="Januszkiewicz K."/>
            <person name="Wedrychowicz H."/>
        </authorList>
    </citation>
    <scope>NUCLEOTIDE SEQUENCE [LARGE SCALE GENOMIC DNA]</scope>
    <source>
        <strain evidence="1 2">DSM 18119</strain>
    </source>
</reference>
<keyword evidence="2" id="KW-1185">Reference proteome</keyword>
<dbReference type="RefSeq" id="WP_072833977.1">
    <property type="nucleotide sequence ID" value="NZ_FQUU01000003.1"/>
</dbReference>
<organism evidence="1 2">
    <name type="scientific">Flavisolibacter ginsengisoli DSM 18119</name>
    <dbReference type="NCBI Taxonomy" id="1121884"/>
    <lineage>
        <taxon>Bacteria</taxon>
        <taxon>Pseudomonadati</taxon>
        <taxon>Bacteroidota</taxon>
        <taxon>Chitinophagia</taxon>
        <taxon>Chitinophagales</taxon>
        <taxon>Chitinophagaceae</taxon>
        <taxon>Flavisolibacter</taxon>
    </lineage>
</organism>
<dbReference type="InterPro" id="IPR009097">
    <property type="entry name" value="Cyclic_Pdiesterase"/>
</dbReference>
<protein>
    <submittedName>
        <fullName evidence="1">2'-5' RNA ligase</fullName>
    </submittedName>
</protein>
<gene>
    <name evidence="1" type="ORF">SAMN02745131_00825</name>
</gene>
<keyword evidence="1" id="KW-0436">Ligase</keyword>
<dbReference type="Gene3D" id="3.90.1140.10">
    <property type="entry name" value="Cyclic phosphodiesterase"/>
    <property type="match status" value="1"/>
</dbReference>
<proteinExistence type="predicted"/>
<dbReference type="Pfam" id="PF13563">
    <property type="entry name" value="2_5_RNA_ligase2"/>
    <property type="match status" value="1"/>
</dbReference>
<dbReference type="InterPro" id="IPR050580">
    <property type="entry name" value="2H_phosphoesterase_YjcG-like"/>
</dbReference>
<dbReference type="EMBL" id="FQUU01000003">
    <property type="protein sequence ID" value="SHE67110.1"/>
    <property type="molecule type" value="Genomic_DNA"/>
</dbReference>
<dbReference type="PANTHER" id="PTHR40037:SF1">
    <property type="entry name" value="PHOSPHOESTERASE SAOUHSC_00951-RELATED"/>
    <property type="match status" value="1"/>
</dbReference>
<evidence type="ECO:0000313" key="1">
    <source>
        <dbReference type="EMBL" id="SHE67110.1"/>
    </source>
</evidence>
<accession>A0A1M4VE55</accession>
<dbReference type="SUPFAM" id="SSF55144">
    <property type="entry name" value="LigT-like"/>
    <property type="match status" value="1"/>
</dbReference>
<sequence>MELPDLKMAGYRINEYQLVLKPHEELWNRLKKIRGEFAETYQVPLPKNNKPHITVVRFYAFEMNEERIMQRINTIAMGFAPFKIELKDFGSFPSHTIFINVLSKLPIKKLSVALKDVQLLMKPGKELKPHFIDDAFISVGSKLKPWQYEKGWLEYSHRHFTGRFIADHMLLLKRNANTKLAFQIARRFDFQNLPVITRQGALFA</sequence>
<evidence type="ECO:0000313" key="2">
    <source>
        <dbReference type="Proteomes" id="UP000184048"/>
    </source>
</evidence>
<dbReference type="AlphaFoldDB" id="A0A1M4VE55"/>
<dbReference type="OrthoDB" id="1951600at2"/>